<evidence type="ECO:0000313" key="1">
    <source>
        <dbReference type="CGD" id="CAL0000165823"/>
    </source>
</evidence>
<dbReference type="AlphaFoldDB" id="B9WHE4"/>
<name>B9WHE4_CANDC</name>
<dbReference type="VEuPathDB" id="FungiDB:CD36_52020"/>
<evidence type="ECO:0008006" key="4">
    <source>
        <dbReference type="Google" id="ProtNLM"/>
    </source>
</evidence>
<keyword evidence="3" id="KW-1185">Reference proteome</keyword>
<dbReference type="Proteomes" id="UP000002605">
    <property type="component" value="Chromosome 5"/>
</dbReference>
<evidence type="ECO:0000313" key="2">
    <source>
        <dbReference type="EMBL" id="CAX41586.1"/>
    </source>
</evidence>
<dbReference type="RefSeq" id="XP_002420507.1">
    <property type="nucleotide sequence ID" value="XM_002420462.1"/>
</dbReference>
<evidence type="ECO:0000313" key="3">
    <source>
        <dbReference type="Proteomes" id="UP000002605"/>
    </source>
</evidence>
<dbReference type="OrthoDB" id="4014539at2759"/>
<organism evidence="2 3">
    <name type="scientific">Candida dubliniensis (strain CD36 / ATCC MYA-646 / CBS 7987 / NCPF 3949 / NRRL Y-17841)</name>
    <name type="common">Yeast</name>
    <dbReference type="NCBI Taxonomy" id="573826"/>
    <lineage>
        <taxon>Eukaryota</taxon>
        <taxon>Fungi</taxon>
        <taxon>Dikarya</taxon>
        <taxon>Ascomycota</taxon>
        <taxon>Saccharomycotina</taxon>
        <taxon>Pichiomycetes</taxon>
        <taxon>Debaryomycetaceae</taxon>
        <taxon>Candida/Lodderomyces clade</taxon>
        <taxon>Candida</taxon>
    </lineage>
</organism>
<protein>
    <recommendedName>
        <fullName evidence="4">F-box domain-containing protein</fullName>
    </recommendedName>
</protein>
<dbReference type="eggNOG" id="ENOG502RQJQ">
    <property type="taxonomic scope" value="Eukaryota"/>
</dbReference>
<proteinExistence type="predicted"/>
<gene>
    <name evidence="1" type="ordered locus">Cd36_52020</name>
    <name evidence="2" type="ORF">CD36_52020</name>
</gene>
<dbReference type="HOGENOM" id="CLU_882769_0_0_1"/>
<sequence length="347" mass="40751">MKSMEEESPISILALPYPIIARILYECWKETYKVCSILPMLCTCKQLYYGYKYMLYTLRPLVIINKSTKNTGKDCISCSGFLKLLQDTRIRQKLDTLCLHLFPAMFNNKSVSSIVTNLNQFSNLTHLIIHVKSMEWLVQWIKHFPTTITILKITLVKHVMSSSSSLNTETFSIPEFQLKQLKFQSLVPLQKKKLCYGLSIISTAASTYTPQTIEERYKSNLPLFQTGQVLANLIHANRESLQFMELEMINLNEIYLILQQQYGFNNQCSKYFTTLNLLKVDQCTNYPILQLSHWLRNCKQIIYLNHFLSTFIVLQQNSSSNVIKEFKYHMSLFEYKMQKYKYEIKFN</sequence>
<dbReference type="KEGG" id="cdu:CD36_52020"/>
<accession>B9WHE4</accession>
<dbReference type="GeneID" id="8048193"/>
<dbReference type="EMBL" id="FM992692">
    <property type="protein sequence ID" value="CAX41586.1"/>
    <property type="molecule type" value="Genomic_DNA"/>
</dbReference>
<dbReference type="CGD" id="CAL0000165823">
    <property type="gene designation" value="Cd36_52020"/>
</dbReference>
<reference evidence="2 3" key="1">
    <citation type="journal article" date="2009" name="Genome Res.">
        <title>Comparative genomics of the fungal pathogens Candida dubliniensis and Candida albicans.</title>
        <authorList>
            <person name="Jackson A.P."/>
            <person name="Gamble J.A."/>
            <person name="Yeomans T."/>
            <person name="Moran G.P."/>
            <person name="Saunders D."/>
            <person name="Harris D."/>
            <person name="Aslett M."/>
            <person name="Barrell J.F."/>
            <person name="Butler G."/>
            <person name="Citiulo F."/>
            <person name="Coleman D.C."/>
            <person name="de Groot P.W.J."/>
            <person name="Goodwin T.J."/>
            <person name="Quail M.A."/>
            <person name="McQuillan J."/>
            <person name="Munro C.A."/>
            <person name="Pain A."/>
            <person name="Poulter R.T."/>
            <person name="Rajandream M.A."/>
            <person name="Renauld H."/>
            <person name="Spiering M.J."/>
            <person name="Tivey A."/>
            <person name="Gow N.A.R."/>
            <person name="Barrell B."/>
            <person name="Sullivan D.J."/>
            <person name="Berriman M."/>
        </authorList>
    </citation>
    <scope>NUCLEOTIDE SEQUENCE [LARGE SCALE GENOMIC DNA]</scope>
    <source>
        <strain evidence="3">CD36 / ATCC MYA-646 / CBS 7987 / NCPF 3949 / NRRL Y-17841</strain>
    </source>
</reference>